<keyword evidence="3" id="KW-1185">Reference proteome</keyword>
<sequence>MDSGREGMIAARPGREGPADGRSGATVEVGIDLRRLVAAFGPDILLRVPPVFRGAANRRRVRDLLLGEARHLPGFLAADGTDALRWLAFRVAGGQEQAFIAALRALVHELLLDEAAAPHADPGGAHPGTRGTG</sequence>
<name>A0A9X1YEJ9_9PROT</name>
<organism evidence="2 3">
    <name type="scientific">Roseomonas acroporae</name>
    <dbReference type="NCBI Taxonomy" id="2937791"/>
    <lineage>
        <taxon>Bacteria</taxon>
        <taxon>Pseudomonadati</taxon>
        <taxon>Pseudomonadota</taxon>
        <taxon>Alphaproteobacteria</taxon>
        <taxon>Acetobacterales</taxon>
        <taxon>Roseomonadaceae</taxon>
        <taxon>Roseomonas</taxon>
    </lineage>
</organism>
<accession>A0A9X1YEJ9</accession>
<proteinExistence type="predicted"/>
<dbReference type="EMBL" id="JALPRX010000111">
    <property type="protein sequence ID" value="MCK8787217.1"/>
    <property type="molecule type" value="Genomic_DNA"/>
</dbReference>
<protein>
    <submittedName>
        <fullName evidence="2">Uncharacterized protein</fullName>
    </submittedName>
</protein>
<comment type="caution">
    <text evidence="2">The sequence shown here is derived from an EMBL/GenBank/DDBJ whole genome shotgun (WGS) entry which is preliminary data.</text>
</comment>
<feature type="region of interest" description="Disordered" evidence="1">
    <location>
        <begin position="1"/>
        <end position="23"/>
    </location>
</feature>
<dbReference type="Proteomes" id="UP001139516">
    <property type="component" value="Unassembled WGS sequence"/>
</dbReference>
<gene>
    <name evidence="2" type="ORF">M0638_22855</name>
</gene>
<dbReference type="RefSeq" id="WP_248669272.1">
    <property type="nucleotide sequence ID" value="NZ_JALPRX010000111.1"/>
</dbReference>
<evidence type="ECO:0000313" key="2">
    <source>
        <dbReference type="EMBL" id="MCK8787217.1"/>
    </source>
</evidence>
<evidence type="ECO:0000313" key="3">
    <source>
        <dbReference type="Proteomes" id="UP001139516"/>
    </source>
</evidence>
<evidence type="ECO:0000256" key="1">
    <source>
        <dbReference type="SAM" id="MobiDB-lite"/>
    </source>
</evidence>
<reference evidence="2" key="1">
    <citation type="submission" date="2022-04" db="EMBL/GenBank/DDBJ databases">
        <title>Roseomonas acroporae sp. nov., isolated from coral Acropora digitifera.</title>
        <authorList>
            <person name="Sun H."/>
        </authorList>
    </citation>
    <scope>NUCLEOTIDE SEQUENCE</scope>
    <source>
        <strain evidence="2">NAR14</strain>
    </source>
</reference>
<dbReference type="AlphaFoldDB" id="A0A9X1YEJ9"/>